<evidence type="ECO:0000256" key="1">
    <source>
        <dbReference type="SAM" id="MobiDB-lite"/>
    </source>
</evidence>
<feature type="region of interest" description="Disordered" evidence="1">
    <location>
        <begin position="69"/>
        <end position="181"/>
    </location>
</feature>
<evidence type="ECO:0000313" key="4">
    <source>
        <dbReference type="Proteomes" id="UP000821837"/>
    </source>
</evidence>
<reference evidence="3" key="2">
    <citation type="submission" date="2021-09" db="EMBL/GenBank/DDBJ databases">
        <authorList>
            <person name="Jia N."/>
            <person name="Wang J."/>
            <person name="Shi W."/>
            <person name="Du L."/>
            <person name="Sun Y."/>
            <person name="Zhan W."/>
            <person name="Jiang J."/>
            <person name="Wang Q."/>
            <person name="Zhang B."/>
            <person name="Ji P."/>
            <person name="Sakyi L.B."/>
            <person name="Cui X."/>
            <person name="Yuan T."/>
            <person name="Jiang B."/>
            <person name="Yang W."/>
            <person name="Lam T.T.-Y."/>
            <person name="Chang Q."/>
            <person name="Ding S."/>
            <person name="Wang X."/>
            <person name="Zhu J."/>
            <person name="Ruan X."/>
            <person name="Zhao L."/>
            <person name="Wei J."/>
            <person name="Que T."/>
            <person name="Du C."/>
            <person name="Cheng J."/>
            <person name="Dai P."/>
            <person name="Han X."/>
            <person name="Huang E."/>
            <person name="Gao Y."/>
            <person name="Liu J."/>
            <person name="Shao H."/>
            <person name="Ye R."/>
            <person name="Li L."/>
            <person name="Wei W."/>
            <person name="Wang X."/>
            <person name="Wang C."/>
            <person name="Huo Q."/>
            <person name="Li W."/>
            <person name="Guo W."/>
            <person name="Chen H."/>
            <person name="Chen S."/>
            <person name="Zhou L."/>
            <person name="Zhou L."/>
            <person name="Ni X."/>
            <person name="Tian J."/>
            <person name="Zhou Y."/>
            <person name="Sheng Y."/>
            <person name="Liu T."/>
            <person name="Pan Y."/>
            <person name="Xia L."/>
            <person name="Li J."/>
            <person name="Zhao F."/>
            <person name="Cao W."/>
        </authorList>
    </citation>
    <scope>NUCLEOTIDE SEQUENCE</scope>
    <source>
        <strain evidence="3">Rsan-2018</strain>
        <tissue evidence="3">Larvae</tissue>
    </source>
</reference>
<dbReference type="Proteomes" id="UP000821837">
    <property type="component" value="Unassembled WGS sequence"/>
</dbReference>
<keyword evidence="4" id="KW-1185">Reference proteome</keyword>
<feature type="chain" id="PRO_5039162536" evidence="2">
    <location>
        <begin position="22"/>
        <end position="368"/>
    </location>
</feature>
<gene>
    <name evidence="3" type="ORF">HPB52_004421</name>
</gene>
<evidence type="ECO:0000256" key="2">
    <source>
        <dbReference type="SAM" id="SignalP"/>
    </source>
</evidence>
<keyword evidence="2" id="KW-0732">Signal</keyword>
<proteinExistence type="predicted"/>
<name>A0A9D4SRF7_RHISA</name>
<feature type="compositionally biased region" description="Polar residues" evidence="1">
    <location>
        <begin position="97"/>
        <end position="108"/>
    </location>
</feature>
<sequence>MNNVVVLATALMCIGIIGLHADQLPLPGEPIIRKPALDNRPGISPAYFPVIKPPVPPKYPDLAETGIRQEGKFDDKGPNNVPFEPKSPPLDKYPDISESTATLSNRPPSQYPDVTDQEPPLKGNRPDLPHHTPLKSGTVNGHIGGEEPHSAKTSSNIYDSPLPAATEAKPDVVPPPPTEGATPPLVQVPANGQSETPDLALPLGKNVPSAPVPPQQYPDLPQKNKEIVPPIAAAAPAVTPSSLGPTSPGCPVCQCSLRVPLKDLKTKGTLVKTARQILSALFILIKMLLRAPAIYKDLRTIQATSRYQTVTLKELARPAPNALVMKSDLQAFLKAETIHSLAIRKCPFMHQGHKGLHRNFPMFPNTAK</sequence>
<dbReference type="EMBL" id="JABSTV010001253">
    <property type="protein sequence ID" value="KAH7943057.1"/>
    <property type="molecule type" value="Genomic_DNA"/>
</dbReference>
<evidence type="ECO:0000313" key="3">
    <source>
        <dbReference type="EMBL" id="KAH7943057.1"/>
    </source>
</evidence>
<feature type="signal peptide" evidence="2">
    <location>
        <begin position="1"/>
        <end position="21"/>
    </location>
</feature>
<reference evidence="3" key="1">
    <citation type="journal article" date="2020" name="Cell">
        <title>Large-Scale Comparative Analyses of Tick Genomes Elucidate Their Genetic Diversity and Vector Capacities.</title>
        <authorList>
            <consortium name="Tick Genome and Microbiome Consortium (TIGMIC)"/>
            <person name="Jia N."/>
            <person name="Wang J."/>
            <person name="Shi W."/>
            <person name="Du L."/>
            <person name="Sun Y."/>
            <person name="Zhan W."/>
            <person name="Jiang J.F."/>
            <person name="Wang Q."/>
            <person name="Zhang B."/>
            <person name="Ji P."/>
            <person name="Bell-Sakyi L."/>
            <person name="Cui X.M."/>
            <person name="Yuan T.T."/>
            <person name="Jiang B.G."/>
            <person name="Yang W.F."/>
            <person name="Lam T.T."/>
            <person name="Chang Q.C."/>
            <person name="Ding S.J."/>
            <person name="Wang X.J."/>
            <person name="Zhu J.G."/>
            <person name="Ruan X.D."/>
            <person name="Zhao L."/>
            <person name="Wei J.T."/>
            <person name="Ye R.Z."/>
            <person name="Que T.C."/>
            <person name="Du C.H."/>
            <person name="Zhou Y.H."/>
            <person name="Cheng J.X."/>
            <person name="Dai P.F."/>
            <person name="Guo W.B."/>
            <person name="Han X.H."/>
            <person name="Huang E.J."/>
            <person name="Li L.F."/>
            <person name="Wei W."/>
            <person name="Gao Y.C."/>
            <person name="Liu J.Z."/>
            <person name="Shao H.Z."/>
            <person name="Wang X."/>
            <person name="Wang C.C."/>
            <person name="Yang T.C."/>
            <person name="Huo Q.B."/>
            <person name="Li W."/>
            <person name="Chen H.Y."/>
            <person name="Chen S.E."/>
            <person name="Zhou L.G."/>
            <person name="Ni X.B."/>
            <person name="Tian J.H."/>
            <person name="Sheng Y."/>
            <person name="Liu T."/>
            <person name="Pan Y.S."/>
            <person name="Xia L.Y."/>
            <person name="Li J."/>
            <person name="Zhao F."/>
            <person name="Cao W.C."/>
        </authorList>
    </citation>
    <scope>NUCLEOTIDE SEQUENCE</scope>
    <source>
        <strain evidence="3">Rsan-2018</strain>
    </source>
</reference>
<comment type="caution">
    <text evidence="3">The sequence shown here is derived from an EMBL/GenBank/DDBJ whole genome shotgun (WGS) entry which is preliminary data.</text>
</comment>
<dbReference type="VEuPathDB" id="VectorBase:RSAN_047238"/>
<organism evidence="3 4">
    <name type="scientific">Rhipicephalus sanguineus</name>
    <name type="common">Brown dog tick</name>
    <name type="synonym">Ixodes sanguineus</name>
    <dbReference type="NCBI Taxonomy" id="34632"/>
    <lineage>
        <taxon>Eukaryota</taxon>
        <taxon>Metazoa</taxon>
        <taxon>Ecdysozoa</taxon>
        <taxon>Arthropoda</taxon>
        <taxon>Chelicerata</taxon>
        <taxon>Arachnida</taxon>
        <taxon>Acari</taxon>
        <taxon>Parasitiformes</taxon>
        <taxon>Ixodida</taxon>
        <taxon>Ixodoidea</taxon>
        <taxon>Ixodidae</taxon>
        <taxon>Rhipicephalinae</taxon>
        <taxon>Rhipicephalus</taxon>
        <taxon>Rhipicephalus</taxon>
    </lineage>
</organism>
<protein>
    <submittedName>
        <fullName evidence="3">Uncharacterized protein</fullName>
    </submittedName>
</protein>
<dbReference type="AlphaFoldDB" id="A0A9D4SRF7"/>
<accession>A0A9D4SRF7</accession>